<keyword evidence="2" id="KW-1185">Reference proteome</keyword>
<gene>
    <name evidence="1" type="ORF">GQS65_07450</name>
</gene>
<dbReference type="AlphaFoldDB" id="A0A6B0GHI6"/>
<proteinExistence type="predicted"/>
<comment type="caution">
    <text evidence="1">The sequence shown here is derived from an EMBL/GenBank/DDBJ whole genome shotgun (WGS) entry which is preliminary data.</text>
</comment>
<accession>A0A6B0GHI6</accession>
<name>A0A6B0GHI6_9EURY</name>
<evidence type="ECO:0000313" key="2">
    <source>
        <dbReference type="Proteomes" id="UP000451471"/>
    </source>
</evidence>
<evidence type="ECO:0000313" key="1">
    <source>
        <dbReference type="EMBL" id="MWG34326.1"/>
    </source>
</evidence>
<dbReference type="RefSeq" id="WP_158204024.1">
    <property type="nucleotide sequence ID" value="NZ_WSZK01000015.1"/>
</dbReference>
<organism evidence="1 2">
    <name type="scientific">Halomarina oriensis</name>
    <dbReference type="NCBI Taxonomy" id="671145"/>
    <lineage>
        <taxon>Archaea</taxon>
        <taxon>Methanobacteriati</taxon>
        <taxon>Methanobacteriota</taxon>
        <taxon>Stenosarchaea group</taxon>
        <taxon>Halobacteria</taxon>
        <taxon>Halobacteriales</taxon>
        <taxon>Natronomonadaceae</taxon>
        <taxon>Halomarina</taxon>
    </lineage>
</organism>
<protein>
    <submittedName>
        <fullName evidence="1">Uncharacterized protein</fullName>
    </submittedName>
</protein>
<dbReference type="EMBL" id="WSZK01000015">
    <property type="protein sequence ID" value="MWG34326.1"/>
    <property type="molecule type" value="Genomic_DNA"/>
</dbReference>
<dbReference type="OrthoDB" id="258331at2157"/>
<dbReference type="Proteomes" id="UP000451471">
    <property type="component" value="Unassembled WGS sequence"/>
</dbReference>
<reference evidence="1 2" key="1">
    <citation type="submission" date="2019-12" db="EMBL/GenBank/DDBJ databases">
        <title>Halocatena pleomorpha gen. nov. sp. nov., an extremely halophilic archaeon of family Halobacteriaceae isolated from saltpan soil.</title>
        <authorList>
            <person name="Pal Y."/>
            <person name="Verma A."/>
            <person name="Krishnamurthi S."/>
            <person name="Kumar P."/>
        </authorList>
    </citation>
    <scope>NUCLEOTIDE SEQUENCE [LARGE SCALE GENOMIC DNA]</scope>
    <source>
        <strain evidence="1 2">JCM 16495</strain>
    </source>
</reference>
<sequence>MSTDSDAARMELEPDALHEDEDGHWLECPRCGSPAYVVEILQEGHCRGYQDDAEAREDTDREVGCDAELGLELVWNDEE</sequence>